<accession>A0A183AJ85</accession>
<dbReference type="AlphaFoldDB" id="A0A183AJ85"/>
<evidence type="ECO:0000256" key="1">
    <source>
        <dbReference type="ARBA" id="ARBA00023157"/>
    </source>
</evidence>
<comment type="caution">
    <text evidence="2">Lacks conserved residue(s) required for the propagation of feature annotation.</text>
</comment>
<protein>
    <submittedName>
        <fullName evidence="6">CUB domain-containing protein</fullName>
    </submittedName>
</protein>
<evidence type="ECO:0000256" key="2">
    <source>
        <dbReference type="PROSITE-ProRule" id="PRU00059"/>
    </source>
</evidence>
<evidence type="ECO:0000313" key="6">
    <source>
        <dbReference type="WBParaSite" id="ECPE_0000703401-mRNA-1"/>
    </source>
</evidence>
<dbReference type="OrthoDB" id="6345439at2759"/>
<gene>
    <name evidence="4" type="ORF">ECPE_LOCUS7020</name>
</gene>
<dbReference type="InterPro" id="IPR000859">
    <property type="entry name" value="CUB_dom"/>
</dbReference>
<dbReference type="Pfam" id="PF00431">
    <property type="entry name" value="CUB"/>
    <property type="match status" value="1"/>
</dbReference>
<dbReference type="Gene3D" id="2.60.120.290">
    <property type="entry name" value="Spermadhesin, CUB domain"/>
    <property type="match status" value="1"/>
</dbReference>
<keyword evidence="5" id="KW-1185">Reference proteome</keyword>
<evidence type="ECO:0000313" key="5">
    <source>
        <dbReference type="Proteomes" id="UP000272942"/>
    </source>
</evidence>
<dbReference type="EMBL" id="UZAN01044065">
    <property type="protein sequence ID" value="VDP79952.1"/>
    <property type="molecule type" value="Genomic_DNA"/>
</dbReference>
<organism evidence="6">
    <name type="scientific">Echinostoma caproni</name>
    <dbReference type="NCBI Taxonomy" id="27848"/>
    <lineage>
        <taxon>Eukaryota</taxon>
        <taxon>Metazoa</taxon>
        <taxon>Spiralia</taxon>
        <taxon>Lophotrochozoa</taxon>
        <taxon>Platyhelminthes</taxon>
        <taxon>Trematoda</taxon>
        <taxon>Digenea</taxon>
        <taxon>Plagiorchiida</taxon>
        <taxon>Echinostomata</taxon>
        <taxon>Echinostomatoidea</taxon>
        <taxon>Echinostomatidae</taxon>
        <taxon>Echinostoma</taxon>
    </lineage>
</organism>
<keyword evidence="1 2" id="KW-1015">Disulfide bond</keyword>
<dbReference type="WBParaSite" id="ECPE_0000703401-mRNA-1">
    <property type="protein sequence ID" value="ECPE_0000703401-mRNA-1"/>
    <property type="gene ID" value="ECPE_0000703401"/>
</dbReference>
<feature type="disulfide bond" evidence="2">
    <location>
        <begin position="122"/>
        <end position="149"/>
    </location>
</feature>
<dbReference type="SUPFAM" id="SSF49854">
    <property type="entry name" value="Spermadhesin, CUB domain"/>
    <property type="match status" value="1"/>
</dbReference>
<name>A0A183AJ85_9TREM</name>
<dbReference type="Proteomes" id="UP000272942">
    <property type="component" value="Unassembled WGS sequence"/>
</dbReference>
<reference evidence="6" key="1">
    <citation type="submission" date="2016-06" db="UniProtKB">
        <authorList>
            <consortium name="WormBaseParasite"/>
        </authorList>
    </citation>
    <scope>IDENTIFICATION</scope>
</reference>
<evidence type="ECO:0000259" key="3">
    <source>
        <dbReference type="PROSITE" id="PS01180"/>
    </source>
</evidence>
<sequence>MSASMFGHPHVNPTNDFIFYAEEVSTVADGHASKIPRDLRSPEMRQLGIQSEGACKEQRFSKLTSDSLGPTEFNPKCGQTAVDLTKLAGAWTVPEKALSGAGTCDYTLTGAIPDQTAHDPNCGQTAVDLTKLAGAWTVPEKALSGAGTCDYTLTGASEKKYKLEFTAFTVGTSDQCTNDYVQGSFDGQYTAQKYKKCGTNVSEQPPVSLSNVINVKMVSSATNAGTNTFTATVKEGD</sequence>
<evidence type="ECO:0000313" key="4">
    <source>
        <dbReference type="EMBL" id="VDP79952.1"/>
    </source>
</evidence>
<proteinExistence type="predicted"/>
<reference evidence="4 5" key="2">
    <citation type="submission" date="2018-11" db="EMBL/GenBank/DDBJ databases">
        <authorList>
            <consortium name="Pathogen Informatics"/>
        </authorList>
    </citation>
    <scope>NUCLEOTIDE SEQUENCE [LARGE SCALE GENOMIC DNA]</scope>
    <source>
        <strain evidence="4 5">Egypt</strain>
    </source>
</reference>
<feature type="domain" description="CUB" evidence="3">
    <location>
        <begin position="122"/>
        <end position="236"/>
    </location>
</feature>
<dbReference type="PROSITE" id="PS01180">
    <property type="entry name" value="CUB"/>
    <property type="match status" value="1"/>
</dbReference>
<dbReference type="InterPro" id="IPR035914">
    <property type="entry name" value="Sperma_CUB_dom_sf"/>
</dbReference>